<keyword evidence="2" id="KW-0732">Signal</keyword>
<dbReference type="InterPro" id="IPR036249">
    <property type="entry name" value="Thioredoxin-like_sf"/>
</dbReference>
<dbReference type="STRING" id="869210.Marky_1407"/>
<dbReference type="OrthoDB" id="117402at2"/>
<dbReference type="PANTHER" id="PTHR13887">
    <property type="entry name" value="GLUTATHIONE S-TRANSFERASE KAPPA"/>
    <property type="match status" value="1"/>
</dbReference>
<dbReference type="HOGENOM" id="CLU_000288_47_1_0"/>
<name>F2NMH2_MARHT</name>
<gene>
    <name evidence="7" type="ordered locus">Marky_1407</name>
</gene>
<dbReference type="InterPro" id="IPR013766">
    <property type="entry name" value="Thioredoxin_domain"/>
</dbReference>
<dbReference type="AlphaFoldDB" id="F2NMH2"/>
<dbReference type="PANTHER" id="PTHR13887:SF14">
    <property type="entry name" value="DISULFIDE BOND FORMATION PROTEIN D"/>
    <property type="match status" value="1"/>
</dbReference>
<feature type="domain" description="Thioredoxin" evidence="6">
    <location>
        <begin position="14"/>
        <end position="212"/>
    </location>
</feature>
<dbReference type="InterPro" id="IPR012336">
    <property type="entry name" value="Thioredoxin-like_fold"/>
</dbReference>
<dbReference type="KEGG" id="mhd:Marky_1407"/>
<comment type="similarity">
    <text evidence="1">Belongs to the thioredoxin family. DsbA subfamily.</text>
</comment>
<evidence type="ECO:0000256" key="1">
    <source>
        <dbReference type="ARBA" id="ARBA00005791"/>
    </source>
</evidence>
<evidence type="ECO:0000256" key="2">
    <source>
        <dbReference type="ARBA" id="ARBA00022729"/>
    </source>
</evidence>
<dbReference type="GO" id="GO:0016491">
    <property type="term" value="F:oxidoreductase activity"/>
    <property type="evidence" value="ECO:0007669"/>
    <property type="project" value="UniProtKB-KW"/>
</dbReference>
<evidence type="ECO:0000256" key="3">
    <source>
        <dbReference type="ARBA" id="ARBA00023002"/>
    </source>
</evidence>
<keyword evidence="8" id="KW-1185">Reference proteome</keyword>
<evidence type="ECO:0000256" key="5">
    <source>
        <dbReference type="ARBA" id="ARBA00023284"/>
    </source>
</evidence>
<dbReference type="Pfam" id="PF13462">
    <property type="entry name" value="Thioredoxin_4"/>
    <property type="match status" value="1"/>
</dbReference>
<evidence type="ECO:0000313" key="7">
    <source>
        <dbReference type="EMBL" id="AEB12142.1"/>
    </source>
</evidence>
<evidence type="ECO:0000313" key="8">
    <source>
        <dbReference type="Proteomes" id="UP000007030"/>
    </source>
</evidence>
<sequence length="214" mass="24024">MQRQAFFGVLIIATLFTAGLFVFTRPALPAEDPAAGAHFAVGRPDAPITVVEFANYQCPHCRTHALEVLPRILRDYVETGKVRYVFRDFPFKGAPTYRPVVRAGEAAACAADQGRYLEYHTLLFRAQGQWGRYRGEALDRLFIDYAGQIGLDREAFAACLASGEKERIVLEDLKAAEALNLNSTPTFFIGDKMYRGVLPYEEWQRLLDALLAEK</sequence>
<evidence type="ECO:0000259" key="6">
    <source>
        <dbReference type="PROSITE" id="PS51352"/>
    </source>
</evidence>
<dbReference type="Gene3D" id="3.40.30.10">
    <property type="entry name" value="Glutaredoxin"/>
    <property type="match status" value="1"/>
</dbReference>
<dbReference type="RefSeq" id="WP_013704189.1">
    <property type="nucleotide sequence ID" value="NC_015387.1"/>
</dbReference>
<dbReference type="PROSITE" id="PS51352">
    <property type="entry name" value="THIOREDOXIN_2"/>
    <property type="match status" value="1"/>
</dbReference>
<protein>
    <submittedName>
        <fullName evidence="7">DSBA oxidoreductase</fullName>
    </submittedName>
</protein>
<organism evidence="7 8">
    <name type="scientific">Marinithermus hydrothermalis (strain DSM 14884 / JCM 11576 / T1)</name>
    <dbReference type="NCBI Taxonomy" id="869210"/>
    <lineage>
        <taxon>Bacteria</taxon>
        <taxon>Thermotogati</taxon>
        <taxon>Deinococcota</taxon>
        <taxon>Deinococci</taxon>
        <taxon>Thermales</taxon>
        <taxon>Thermaceae</taxon>
        <taxon>Marinithermus</taxon>
    </lineage>
</organism>
<dbReference type="Proteomes" id="UP000007030">
    <property type="component" value="Chromosome"/>
</dbReference>
<keyword evidence="4" id="KW-1015">Disulfide bond</keyword>
<evidence type="ECO:0000256" key="4">
    <source>
        <dbReference type="ARBA" id="ARBA00023157"/>
    </source>
</evidence>
<reference evidence="7 8" key="1">
    <citation type="journal article" date="2012" name="Stand. Genomic Sci.">
        <title>Complete genome sequence of the aerobic, heterotroph Marinithermus hydrothermalis type strain (T1(T)) from a deep-sea hydrothermal vent chimney.</title>
        <authorList>
            <person name="Copeland A."/>
            <person name="Gu W."/>
            <person name="Yasawong M."/>
            <person name="Lapidus A."/>
            <person name="Lucas S."/>
            <person name="Deshpande S."/>
            <person name="Pagani I."/>
            <person name="Tapia R."/>
            <person name="Cheng J.F."/>
            <person name="Goodwin L.A."/>
            <person name="Pitluck S."/>
            <person name="Liolios K."/>
            <person name="Ivanova N."/>
            <person name="Mavromatis K."/>
            <person name="Mikhailova N."/>
            <person name="Pati A."/>
            <person name="Chen A."/>
            <person name="Palaniappan K."/>
            <person name="Land M."/>
            <person name="Pan C."/>
            <person name="Brambilla E.M."/>
            <person name="Rohde M."/>
            <person name="Tindall B.J."/>
            <person name="Sikorski J."/>
            <person name="Goker M."/>
            <person name="Detter J.C."/>
            <person name="Bristow J."/>
            <person name="Eisen J.A."/>
            <person name="Markowitz V."/>
            <person name="Hugenholtz P."/>
            <person name="Kyrpides N.C."/>
            <person name="Klenk H.P."/>
            <person name="Woyke T."/>
        </authorList>
    </citation>
    <scope>NUCLEOTIDE SEQUENCE [LARGE SCALE GENOMIC DNA]</scope>
    <source>
        <strain evidence="8">DSM 14884 / JCM 11576 / T1</strain>
    </source>
</reference>
<dbReference type="SUPFAM" id="SSF52833">
    <property type="entry name" value="Thioredoxin-like"/>
    <property type="match status" value="1"/>
</dbReference>
<keyword evidence="5" id="KW-0676">Redox-active center</keyword>
<dbReference type="EMBL" id="CP002630">
    <property type="protein sequence ID" value="AEB12142.1"/>
    <property type="molecule type" value="Genomic_DNA"/>
</dbReference>
<dbReference type="eggNOG" id="COG1651">
    <property type="taxonomic scope" value="Bacteria"/>
</dbReference>
<keyword evidence="3" id="KW-0560">Oxidoreductase</keyword>
<accession>F2NMH2</accession>
<proteinExistence type="inferred from homology"/>